<proteinExistence type="predicted"/>
<dbReference type="PANTHER" id="PTHR37811">
    <property type="entry name" value="BLL5343 PROTEIN"/>
    <property type="match status" value="1"/>
</dbReference>
<dbReference type="EMBL" id="UINC01002303">
    <property type="protein sequence ID" value="SUZ95189.1"/>
    <property type="molecule type" value="Genomic_DNA"/>
</dbReference>
<reference evidence="2" key="1">
    <citation type="submission" date="2018-05" db="EMBL/GenBank/DDBJ databases">
        <authorList>
            <person name="Lanie J.A."/>
            <person name="Ng W.-L."/>
            <person name="Kazmierczak K.M."/>
            <person name="Andrzejewski T.M."/>
            <person name="Davidsen T.M."/>
            <person name="Wayne K.J."/>
            <person name="Tettelin H."/>
            <person name="Glass J.I."/>
            <person name="Rusch D."/>
            <person name="Podicherti R."/>
            <person name="Tsui H.-C.T."/>
            <person name="Winkler M.E."/>
        </authorList>
    </citation>
    <scope>NUCLEOTIDE SEQUENCE</scope>
</reference>
<accession>A0A381RVT1</accession>
<gene>
    <name evidence="2" type="ORF">METZ01_LOCUS48043</name>
</gene>
<dbReference type="SUPFAM" id="SSF54909">
    <property type="entry name" value="Dimeric alpha+beta barrel"/>
    <property type="match status" value="1"/>
</dbReference>
<name>A0A381RVT1_9ZZZZ</name>
<evidence type="ECO:0000313" key="2">
    <source>
        <dbReference type="EMBL" id="SUZ95189.1"/>
    </source>
</evidence>
<dbReference type="AlphaFoldDB" id="A0A381RVT1"/>
<dbReference type="InterPro" id="IPR011008">
    <property type="entry name" value="Dimeric_a/b-barrel"/>
</dbReference>
<feature type="domain" description="ABM" evidence="1">
    <location>
        <begin position="3"/>
        <end position="50"/>
    </location>
</feature>
<dbReference type="Gene3D" id="3.30.70.100">
    <property type="match status" value="1"/>
</dbReference>
<dbReference type="InterPro" id="IPR052936">
    <property type="entry name" value="Jasmonate_Hydroxylase-like"/>
</dbReference>
<dbReference type="InterPro" id="IPR007138">
    <property type="entry name" value="ABM_dom"/>
</dbReference>
<sequence length="74" mass="8737">MVELAQEMPGFLGVESVRNEDGFGITSVYWKDNESIDSWRNHGEHKKAKKRGRAIWYEKYFLRIAKVEKDYGKI</sequence>
<dbReference type="PANTHER" id="PTHR37811:SF2">
    <property type="entry name" value="ABM DOMAIN-CONTAINING PROTEIN"/>
    <property type="match status" value="1"/>
</dbReference>
<dbReference type="Pfam" id="PF03992">
    <property type="entry name" value="ABM"/>
    <property type="match status" value="1"/>
</dbReference>
<evidence type="ECO:0000259" key="1">
    <source>
        <dbReference type="Pfam" id="PF03992"/>
    </source>
</evidence>
<organism evidence="2">
    <name type="scientific">marine metagenome</name>
    <dbReference type="NCBI Taxonomy" id="408172"/>
    <lineage>
        <taxon>unclassified sequences</taxon>
        <taxon>metagenomes</taxon>
        <taxon>ecological metagenomes</taxon>
    </lineage>
</organism>
<protein>
    <recommendedName>
        <fullName evidence="1">ABM domain-containing protein</fullName>
    </recommendedName>
</protein>